<dbReference type="EMBL" id="BTSX01000002">
    <property type="protein sequence ID" value="GMS82793.1"/>
    <property type="molecule type" value="Genomic_DNA"/>
</dbReference>
<evidence type="ECO:0000313" key="3">
    <source>
        <dbReference type="EMBL" id="GMS82793.1"/>
    </source>
</evidence>
<comment type="caution">
    <text evidence="3">The sequence shown here is derived from an EMBL/GenBank/DDBJ whole genome shotgun (WGS) entry which is preliminary data.</text>
</comment>
<proteinExistence type="predicted"/>
<feature type="region of interest" description="Disordered" evidence="1">
    <location>
        <begin position="79"/>
        <end position="98"/>
    </location>
</feature>
<dbReference type="GO" id="GO:0006635">
    <property type="term" value="P:fatty acid beta-oxidation"/>
    <property type="evidence" value="ECO:0007669"/>
    <property type="project" value="TreeGrafter"/>
</dbReference>
<dbReference type="GO" id="GO:0044594">
    <property type="term" value="F:17-beta-hydroxysteroid dehydrogenase (NAD+) activity"/>
    <property type="evidence" value="ECO:0007669"/>
    <property type="project" value="TreeGrafter"/>
</dbReference>
<feature type="compositionally biased region" description="Basic and acidic residues" evidence="1">
    <location>
        <begin position="88"/>
        <end position="98"/>
    </location>
</feature>
<feature type="non-terminal residue" evidence="3">
    <location>
        <position position="98"/>
    </location>
</feature>
<dbReference type="InterPro" id="IPR029069">
    <property type="entry name" value="HotDog_dom_sf"/>
</dbReference>
<name>A0AAV5SKY6_9BILA</name>
<gene>
    <name evidence="3" type="ORF">PENTCL1PPCAC_4968</name>
</gene>
<organism evidence="3 4">
    <name type="scientific">Pristionchus entomophagus</name>
    <dbReference type="NCBI Taxonomy" id="358040"/>
    <lineage>
        <taxon>Eukaryota</taxon>
        <taxon>Metazoa</taxon>
        <taxon>Ecdysozoa</taxon>
        <taxon>Nematoda</taxon>
        <taxon>Chromadorea</taxon>
        <taxon>Rhabditida</taxon>
        <taxon>Rhabditina</taxon>
        <taxon>Diplogasteromorpha</taxon>
        <taxon>Diplogasteroidea</taxon>
        <taxon>Neodiplogasteridae</taxon>
        <taxon>Pristionchus</taxon>
    </lineage>
</organism>
<dbReference type="PANTHER" id="PTHR13078:SF56">
    <property type="entry name" value="PEROXISOMAL MULTIFUNCTIONAL ENZYME TYPE 2"/>
    <property type="match status" value="1"/>
</dbReference>
<dbReference type="Proteomes" id="UP001432027">
    <property type="component" value="Unassembled WGS sequence"/>
</dbReference>
<dbReference type="Pfam" id="PF22622">
    <property type="entry name" value="MFE-2_hydrat-2_N"/>
    <property type="match status" value="1"/>
</dbReference>
<keyword evidence="4" id="KW-1185">Reference proteome</keyword>
<accession>A0AAV5SKY6</accession>
<evidence type="ECO:0000313" key="4">
    <source>
        <dbReference type="Proteomes" id="UP001432027"/>
    </source>
</evidence>
<evidence type="ECO:0000259" key="2">
    <source>
        <dbReference type="Pfam" id="PF22622"/>
    </source>
</evidence>
<feature type="domain" description="Peroxisomal multifunctional enzyme type 2-like N-terminal" evidence="2">
    <location>
        <begin position="4"/>
        <end position="70"/>
    </location>
</feature>
<dbReference type="SUPFAM" id="SSF54637">
    <property type="entry name" value="Thioesterase/thiol ester dehydrase-isomerase"/>
    <property type="match status" value="1"/>
</dbReference>
<dbReference type="GO" id="GO:0003857">
    <property type="term" value="F:(3S)-3-hydroxyacyl-CoA dehydrogenase (NAD+) activity"/>
    <property type="evidence" value="ECO:0007669"/>
    <property type="project" value="TreeGrafter"/>
</dbReference>
<dbReference type="AlphaFoldDB" id="A0AAV5SKY6"/>
<reference evidence="3" key="1">
    <citation type="submission" date="2023-10" db="EMBL/GenBank/DDBJ databases">
        <title>Genome assembly of Pristionchus species.</title>
        <authorList>
            <person name="Yoshida K."/>
            <person name="Sommer R.J."/>
        </authorList>
    </citation>
    <scope>NUCLEOTIDE SEQUENCE</scope>
    <source>
        <strain evidence="3">RS0144</strain>
    </source>
</reference>
<sequence>MILDWPGIQFDLARALHGDHYIELYAPLPAEGSLRSETRVVDVLDKGSGALIISEITTFDARSGKKLAMQLKNKKMVGSGNFGGARMSPHEKRGAEIP</sequence>
<dbReference type="Gene3D" id="3.10.129.10">
    <property type="entry name" value="Hotdog Thioesterase"/>
    <property type="match status" value="1"/>
</dbReference>
<evidence type="ECO:0000256" key="1">
    <source>
        <dbReference type="SAM" id="MobiDB-lite"/>
    </source>
</evidence>
<dbReference type="InterPro" id="IPR054357">
    <property type="entry name" value="MFE-2_N"/>
</dbReference>
<dbReference type="GO" id="GO:0005777">
    <property type="term" value="C:peroxisome"/>
    <property type="evidence" value="ECO:0007669"/>
    <property type="project" value="TreeGrafter"/>
</dbReference>
<dbReference type="PANTHER" id="PTHR13078">
    <property type="entry name" value="PEROXISOMAL MULTIFUNCTIONAL ENZYME TYPE 2-RELATED"/>
    <property type="match status" value="1"/>
</dbReference>
<protein>
    <recommendedName>
        <fullName evidence="2">Peroxisomal multifunctional enzyme type 2-like N-terminal domain-containing protein</fullName>
    </recommendedName>
</protein>
<dbReference type="GO" id="GO:0004300">
    <property type="term" value="F:enoyl-CoA hydratase activity"/>
    <property type="evidence" value="ECO:0007669"/>
    <property type="project" value="TreeGrafter"/>
</dbReference>